<organism evidence="2 3">
    <name type="scientific">Hortaea werneckii</name>
    <name type="common">Black yeast</name>
    <name type="synonym">Cladosporium werneckii</name>
    <dbReference type="NCBI Taxonomy" id="91943"/>
    <lineage>
        <taxon>Eukaryota</taxon>
        <taxon>Fungi</taxon>
        <taxon>Dikarya</taxon>
        <taxon>Ascomycota</taxon>
        <taxon>Pezizomycotina</taxon>
        <taxon>Dothideomycetes</taxon>
        <taxon>Dothideomycetidae</taxon>
        <taxon>Mycosphaerellales</taxon>
        <taxon>Teratosphaeriaceae</taxon>
        <taxon>Hortaea</taxon>
    </lineage>
</organism>
<comment type="caution">
    <text evidence="2">The sequence shown here is derived from an EMBL/GenBank/DDBJ whole genome shotgun (WGS) entry which is preliminary data.</text>
</comment>
<name>A0A3M6YV10_HORWE</name>
<feature type="region of interest" description="Disordered" evidence="1">
    <location>
        <begin position="595"/>
        <end position="620"/>
    </location>
</feature>
<dbReference type="Proteomes" id="UP000282582">
    <property type="component" value="Unassembled WGS sequence"/>
</dbReference>
<feature type="compositionally biased region" description="Basic and acidic residues" evidence="1">
    <location>
        <begin position="76"/>
        <end position="103"/>
    </location>
</feature>
<gene>
    <name evidence="2" type="ORF">D0868_05783</name>
</gene>
<accession>A0A3M6YV10</accession>
<dbReference type="EMBL" id="QWIK01000414">
    <property type="protein sequence ID" value="RMY06611.1"/>
    <property type="molecule type" value="Genomic_DNA"/>
</dbReference>
<sequence length="620" mass="71055">MDDISWCGDSSYLAVGNLYIYWLVNVELSCGHKRKSASERIRRTQDSCLCFYKTATKVFGSHFWRGSSIIGKNRRLKDSEGPNHRLDSTPDSSLERTPSEDRSVAGYGPIPSTEERAVWVPNQSSLCQKNREVLGSRNGRYLFEQPSHQAFERQRQMMRQKEHELVREGYGLRSYIAEHDSSKSWVQRHIEFVMQEPSSAPHSDESCKSDHAAEHETLCRARRAHRARKANARSALEDKCGCHPDGGDRMDVVPESSTSALHRAAAHHGPVASDTVREEMSRLSRQFSERQSGRSEKRKPESKARVHSLDEVQNLVKSWNEATGWKPEKVYHDDSQFQTIYLQETISLLKAESERMSSQVSMDWAQRGFVEGGTLTAKGEALAREKARERMVEDGPVRPITVDQDSTRRSSSGDKEMVGVHDLKPTQTRAPKCQAGPHAKVVKMNYAGPLRHHRVRNHRFLDYLVGSEWVPADSLLGPPWDAKIEAYWSVATRQKFRGIMDIPHPSCLHEPGPLGRYIKRAEIREGRWLFFDVRDFERHDDPNEMLAEEGSDLGPEWEQALQKHWRRVEIAWERMLQSEDMDSLGLSWMSSMPKRDSLVSDVQTKDQGTKMNHQDQRRGD</sequence>
<evidence type="ECO:0000313" key="3">
    <source>
        <dbReference type="Proteomes" id="UP000282582"/>
    </source>
</evidence>
<feature type="region of interest" description="Disordered" evidence="1">
    <location>
        <begin position="251"/>
        <end position="306"/>
    </location>
</feature>
<evidence type="ECO:0000313" key="2">
    <source>
        <dbReference type="EMBL" id="RMY06611.1"/>
    </source>
</evidence>
<evidence type="ECO:0000256" key="1">
    <source>
        <dbReference type="SAM" id="MobiDB-lite"/>
    </source>
</evidence>
<feature type="region of interest" description="Disordered" evidence="1">
    <location>
        <begin position="74"/>
        <end position="110"/>
    </location>
</feature>
<protein>
    <submittedName>
        <fullName evidence="2">Uncharacterized protein</fullName>
    </submittedName>
</protein>
<feature type="compositionally biased region" description="Basic and acidic residues" evidence="1">
    <location>
        <begin position="275"/>
        <end position="306"/>
    </location>
</feature>
<proteinExistence type="predicted"/>
<dbReference type="AlphaFoldDB" id="A0A3M6YV10"/>
<reference evidence="2 3" key="1">
    <citation type="journal article" date="2018" name="BMC Genomics">
        <title>Genomic evidence for intraspecific hybridization in a clonal and extremely halotolerant yeast.</title>
        <authorList>
            <person name="Gostincar C."/>
            <person name="Stajich J.E."/>
            <person name="Zupancic J."/>
            <person name="Zalar P."/>
            <person name="Gunde-Cimerman N."/>
        </authorList>
    </citation>
    <scope>NUCLEOTIDE SEQUENCE [LARGE SCALE GENOMIC DNA]</scope>
    <source>
        <strain evidence="2 3">EXF-6654</strain>
    </source>
</reference>